<name>A0A2S1LEJ0_9FLAO</name>
<dbReference type="FunFam" id="3.30.565.10:FF:000010">
    <property type="entry name" value="Sensor histidine kinase RcsC"/>
    <property type="match status" value="1"/>
</dbReference>
<feature type="domain" description="PAS" evidence="15">
    <location>
        <begin position="726"/>
        <end position="800"/>
    </location>
</feature>
<dbReference type="SUPFAM" id="SSF52172">
    <property type="entry name" value="CheY-like"/>
    <property type="match status" value="1"/>
</dbReference>
<dbReference type="EC" id="2.7.13.3" evidence="2"/>
<accession>A0A2S1LEJ0</accession>
<dbReference type="PANTHER" id="PTHR45339:SF3">
    <property type="entry name" value="HISTIDINE KINASE"/>
    <property type="match status" value="1"/>
</dbReference>
<dbReference type="FunFam" id="1.10.287.130:FF:000002">
    <property type="entry name" value="Two-component osmosensing histidine kinase"/>
    <property type="match status" value="1"/>
</dbReference>
<dbReference type="PANTHER" id="PTHR45339">
    <property type="entry name" value="HYBRID SIGNAL TRANSDUCTION HISTIDINE KINASE J"/>
    <property type="match status" value="1"/>
</dbReference>
<feature type="domain" description="PAC" evidence="16">
    <location>
        <begin position="804"/>
        <end position="856"/>
    </location>
</feature>
<proteinExistence type="predicted"/>
<dbReference type="CDD" id="cd17546">
    <property type="entry name" value="REC_hyHK_CKI1_RcsC-like"/>
    <property type="match status" value="1"/>
</dbReference>
<keyword evidence="6" id="KW-0418">Kinase</keyword>
<keyword evidence="5" id="KW-0547">Nucleotide-binding</keyword>
<feature type="domain" description="PAS" evidence="15">
    <location>
        <begin position="161"/>
        <end position="231"/>
    </location>
</feature>
<evidence type="ECO:0000256" key="10">
    <source>
        <dbReference type="ARBA" id="ARBA00068150"/>
    </source>
</evidence>
<dbReference type="NCBIfam" id="TIGR00229">
    <property type="entry name" value="sensory_box"/>
    <property type="match status" value="4"/>
</dbReference>
<feature type="coiled-coil region" evidence="12">
    <location>
        <begin position="1"/>
        <end position="35"/>
    </location>
</feature>
<dbReference type="Gene3D" id="3.30.565.10">
    <property type="entry name" value="Histidine kinase-like ATPase, C-terminal domain"/>
    <property type="match status" value="1"/>
</dbReference>
<dbReference type="Pfam" id="PF02518">
    <property type="entry name" value="HATPase_c"/>
    <property type="match status" value="1"/>
</dbReference>
<dbReference type="PROSITE" id="PS50113">
    <property type="entry name" value="PAC"/>
    <property type="match status" value="3"/>
</dbReference>
<feature type="domain" description="PAS" evidence="15">
    <location>
        <begin position="600"/>
        <end position="670"/>
    </location>
</feature>
<sequence length="1502" mass="171396">MEDKKLSYEDLEKKVTALEQAVATLELDKTNLESVNEPKDVAFQEDIHFCIFERITDAFIALDANWCYTYMNQKAAEFLDCNANDVLGKCIWDLFPSGTELGFYDAYHKAFEKQQYICVEQYYPTYGLWFENHIYPSSNGISVFFKDITEKKSISNALEQNEKKFRALVEYNQEVIAIFDANKKIIFRSGGALQITGYTDDERTYFPMTDFLLPNNLEYCEKKFQMSLENPDLVIPILMQIKHKKGHFIWIEGTMVNKLHDPAVQGIIMNIRDVTDRIEAKEILVKEQIKFQNIAATSPGMIYSMRQNKDGSLCFPYASSAMKALCGYTFEEVEKDANLIFSSVYLEDVALLLEKIMKTKTEFVPLKHEYRYNHPQKGLIWHEVNSLPVREPEGTVICHGVITDITEKVNANHKVLKANRLYQFISQINQMIVRTKDQETLFKEACTIAVDFGKFKTSWIGIVNPTTNKIDHVMIAGDDEQHLKQVPLTENYINQFGTGPCFTAINSGKYVVSNDIETDAVMAPWSTEALSKGIKSMIALPIITFGRAIGSFAFYAEEKDFFDTTEIALLREATGDVAFALEIFEKERLRNETEKELVESERRYHTLAEVSPVGIFRSDYYGNITFVNSNTVKILGLSHVEIIEQGWFHAVHEADRENLRVLWDELIRTGDEQTIEFRFVQPNQKIIWVLGTAVAERDSNGKVMGYIGTMTDITIHKNSEQQLRISNERFEKIATTTNDIVFELNLVDGTSWHNKSYNEILGFYDDDASPAENQRLWRSRLHPEDKERIIESFERVVAEKKNYWASEFRFLKNDKSYGYFYERDVIIRDENLVPIKIMGSMLDITEIKKAEEEFRKVNTRLKGVFDALPDLLFEISGDGIIVSYHSHSDNLLSTPSDYFIGKEYKQILPAHAAEVAEAAILESYDKGISTGKQYWLELPTGIHWFELSVSKLDGKKFKDTLFICLSRDITATKKIEQSLLRSKKRYRGLLSNLEAAIIVYRPDKTILTSNNKILELLNTTIEDKEDLKKLIESLSYVDENKKKILTDDHVVNQILRTNEPIKNLTVGINVGKSKKIIWVQMNGFPLWGENGTIDEIVLSVIDITKQKVMQNEIRKAKDQAEFANKAKTQFLANMSHEIRTPLNGIIGFSSLLKEKNPKKIRKEYINTVNESANSLMRIVNDILDFSKIESGNVELDIEKVNLHDLCNKTIDLFKQQAAQKKIALTYEFDKEIPEWVMGDEVKLKQIVVNLIGNALKFTERGEVLFTIKQVPSKREDQVQVLFSVKDTGIGIKSHSNSKIFKSFVQEDNSTSRKFGGTGLGLTISNQLLDLMGSQLELKSKVGIGSEFFFTVAFNTVLNATSTAVGATIINDPIALKLLNVKTVLLVEDNKINMLLARTLLKKIMPNCEIHQALNGELGVEKCKSEKIDVIFMDIQMPVKNGYEATAEIRQLEGYQNVPIIALTAGILVGEKEKCFEAGMDDYLSKPIIFADLERVVSKWCAV</sequence>
<evidence type="ECO:0000256" key="11">
    <source>
        <dbReference type="PROSITE-ProRule" id="PRU00169"/>
    </source>
</evidence>
<comment type="catalytic activity">
    <reaction evidence="1">
        <text>ATP + protein L-histidine = ADP + protein N-phospho-L-histidine.</text>
        <dbReference type="EC" id="2.7.13.3"/>
    </reaction>
</comment>
<protein>
    <recommendedName>
        <fullName evidence="10">Sensory/regulatory protein RpfC</fullName>
        <ecNumber evidence="2">2.7.13.3</ecNumber>
    </recommendedName>
</protein>
<evidence type="ECO:0000313" key="18">
    <source>
        <dbReference type="Proteomes" id="UP000244527"/>
    </source>
</evidence>
<evidence type="ECO:0000259" key="14">
    <source>
        <dbReference type="PROSITE" id="PS50110"/>
    </source>
</evidence>
<dbReference type="SMART" id="SM00091">
    <property type="entry name" value="PAS"/>
    <property type="match status" value="7"/>
</dbReference>
<dbReference type="SMART" id="SM00086">
    <property type="entry name" value="PAC"/>
    <property type="match status" value="5"/>
</dbReference>
<dbReference type="Pfam" id="PF13185">
    <property type="entry name" value="GAF_2"/>
    <property type="match status" value="1"/>
</dbReference>
<evidence type="ECO:0000259" key="13">
    <source>
        <dbReference type="PROSITE" id="PS50109"/>
    </source>
</evidence>
<feature type="domain" description="Histidine kinase" evidence="13">
    <location>
        <begin position="1133"/>
        <end position="1355"/>
    </location>
</feature>
<dbReference type="PROSITE" id="PS50109">
    <property type="entry name" value="HIS_KIN"/>
    <property type="match status" value="1"/>
</dbReference>
<gene>
    <name evidence="17" type="ORF">FFWV33_11905</name>
</gene>
<dbReference type="GO" id="GO:0000155">
    <property type="term" value="F:phosphorelay sensor kinase activity"/>
    <property type="evidence" value="ECO:0007669"/>
    <property type="project" value="InterPro"/>
</dbReference>
<dbReference type="Pfam" id="PF13426">
    <property type="entry name" value="PAS_9"/>
    <property type="match status" value="2"/>
</dbReference>
<dbReference type="InterPro" id="IPR004358">
    <property type="entry name" value="Sig_transdc_His_kin-like_C"/>
</dbReference>
<dbReference type="SUPFAM" id="SSF55785">
    <property type="entry name" value="PYP-like sensor domain (PAS domain)"/>
    <property type="match status" value="7"/>
</dbReference>
<dbReference type="InterPro" id="IPR003661">
    <property type="entry name" value="HisK_dim/P_dom"/>
</dbReference>
<evidence type="ECO:0000259" key="15">
    <source>
        <dbReference type="PROSITE" id="PS50112"/>
    </source>
</evidence>
<evidence type="ECO:0000256" key="8">
    <source>
        <dbReference type="ARBA" id="ARBA00023012"/>
    </source>
</evidence>
<dbReference type="InterPro" id="IPR036890">
    <property type="entry name" value="HATPase_C_sf"/>
</dbReference>
<feature type="domain" description="PAC" evidence="16">
    <location>
        <begin position="1062"/>
        <end position="1115"/>
    </location>
</feature>
<dbReference type="InterPro" id="IPR011006">
    <property type="entry name" value="CheY-like_superfamily"/>
</dbReference>
<dbReference type="RefSeq" id="WP_108741094.1">
    <property type="nucleotide sequence ID" value="NZ_CP020918.1"/>
</dbReference>
<dbReference type="SMART" id="SM00387">
    <property type="entry name" value="HATPase_c"/>
    <property type="match status" value="1"/>
</dbReference>
<dbReference type="InterPro" id="IPR036097">
    <property type="entry name" value="HisK_dim/P_sf"/>
</dbReference>
<dbReference type="Gene3D" id="3.30.450.40">
    <property type="match status" value="1"/>
</dbReference>
<dbReference type="InterPro" id="IPR005467">
    <property type="entry name" value="His_kinase_dom"/>
</dbReference>
<keyword evidence="12" id="KW-0175">Coiled coil</keyword>
<evidence type="ECO:0000256" key="12">
    <source>
        <dbReference type="SAM" id="Coils"/>
    </source>
</evidence>
<dbReference type="PROSITE" id="PS50110">
    <property type="entry name" value="RESPONSE_REGULATORY"/>
    <property type="match status" value="1"/>
</dbReference>
<evidence type="ECO:0000256" key="6">
    <source>
        <dbReference type="ARBA" id="ARBA00022777"/>
    </source>
</evidence>
<dbReference type="EMBL" id="CP020918">
    <property type="protein sequence ID" value="AWG22165.1"/>
    <property type="molecule type" value="Genomic_DNA"/>
</dbReference>
<dbReference type="InterPro" id="IPR013656">
    <property type="entry name" value="PAS_4"/>
</dbReference>
<dbReference type="InterPro" id="IPR013655">
    <property type="entry name" value="PAS_fold_3"/>
</dbReference>
<dbReference type="InterPro" id="IPR001610">
    <property type="entry name" value="PAC"/>
</dbReference>
<evidence type="ECO:0000256" key="2">
    <source>
        <dbReference type="ARBA" id="ARBA00012438"/>
    </source>
</evidence>
<keyword evidence="4" id="KW-0808">Transferase</keyword>
<dbReference type="Gene3D" id="1.10.287.130">
    <property type="match status" value="1"/>
</dbReference>
<evidence type="ECO:0000256" key="5">
    <source>
        <dbReference type="ARBA" id="ARBA00022741"/>
    </source>
</evidence>
<dbReference type="SMART" id="SM00388">
    <property type="entry name" value="HisKA"/>
    <property type="match status" value="1"/>
</dbReference>
<dbReference type="InterPro" id="IPR003018">
    <property type="entry name" value="GAF"/>
</dbReference>
<dbReference type="Pfam" id="PF08448">
    <property type="entry name" value="PAS_4"/>
    <property type="match status" value="1"/>
</dbReference>
<dbReference type="CDD" id="cd00130">
    <property type="entry name" value="PAS"/>
    <property type="match status" value="4"/>
</dbReference>
<keyword evidence="7" id="KW-0067">ATP-binding</keyword>
<dbReference type="InterPro" id="IPR035965">
    <property type="entry name" value="PAS-like_dom_sf"/>
</dbReference>
<evidence type="ECO:0000259" key="16">
    <source>
        <dbReference type="PROSITE" id="PS50113"/>
    </source>
</evidence>
<dbReference type="InterPro" id="IPR000700">
    <property type="entry name" value="PAS-assoc_C"/>
</dbReference>
<evidence type="ECO:0000256" key="9">
    <source>
        <dbReference type="ARBA" id="ARBA00064003"/>
    </source>
</evidence>
<feature type="modified residue" description="4-aspartylphosphate" evidence="11">
    <location>
        <position position="1433"/>
    </location>
</feature>
<dbReference type="PRINTS" id="PR00344">
    <property type="entry name" value="BCTRLSENSOR"/>
</dbReference>
<dbReference type="Pfam" id="PF00072">
    <property type="entry name" value="Response_reg"/>
    <property type="match status" value="1"/>
</dbReference>
<dbReference type="Pfam" id="PF08447">
    <property type="entry name" value="PAS_3"/>
    <property type="match status" value="3"/>
</dbReference>
<dbReference type="SMART" id="SM00448">
    <property type="entry name" value="REC"/>
    <property type="match status" value="1"/>
</dbReference>
<dbReference type="CDD" id="cd00082">
    <property type="entry name" value="HisKA"/>
    <property type="match status" value="1"/>
</dbReference>
<organism evidence="17 18">
    <name type="scientific">Flavobacterium faecale</name>
    <dbReference type="NCBI Taxonomy" id="1355330"/>
    <lineage>
        <taxon>Bacteria</taxon>
        <taxon>Pseudomonadati</taxon>
        <taxon>Bacteroidota</taxon>
        <taxon>Flavobacteriia</taxon>
        <taxon>Flavobacteriales</taxon>
        <taxon>Flavobacteriaceae</taxon>
        <taxon>Flavobacterium</taxon>
    </lineage>
</organism>
<keyword evidence="3 11" id="KW-0597">Phosphoprotein</keyword>
<dbReference type="Pfam" id="PF00512">
    <property type="entry name" value="HisKA"/>
    <property type="match status" value="1"/>
</dbReference>
<dbReference type="Gene3D" id="3.40.50.2300">
    <property type="match status" value="1"/>
</dbReference>
<dbReference type="GO" id="GO:0005524">
    <property type="term" value="F:ATP binding"/>
    <property type="evidence" value="ECO:0007669"/>
    <property type="project" value="UniProtKB-KW"/>
</dbReference>
<dbReference type="PROSITE" id="PS50112">
    <property type="entry name" value="PAS"/>
    <property type="match status" value="3"/>
</dbReference>
<evidence type="ECO:0000256" key="3">
    <source>
        <dbReference type="ARBA" id="ARBA00022553"/>
    </source>
</evidence>
<evidence type="ECO:0000256" key="1">
    <source>
        <dbReference type="ARBA" id="ARBA00000085"/>
    </source>
</evidence>
<evidence type="ECO:0000256" key="4">
    <source>
        <dbReference type="ARBA" id="ARBA00022679"/>
    </source>
</evidence>
<dbReference type="InterPro" id="IPR029016">
    <property type="entry name" value="GAF-like_dom_sf"/>
</dbReference>
<dbReference type="KEGG" id="ffa:FFWV33_11905"/>
<dbReference type="SUPFAM" id="SSF47384">
    <property type="entry name" value="Homodimeric domain of signal transducing histidine kinase"/>
    <property type="match status" value="1"/>
</dbReference>
<feature type="domain" description="PAC" evidence="16">
    <location>
        <begin position="673"/>
        <end position="725"/>
    </location>
</feature>
<feature type="domain" description="Response regulatory" evidence="14">
    <location>
        <begin position="1382"/>
        <end position="1500"/>
    </location>
</feature>
<dbReference type="SUPFAM" id="SSF55874">
    <property type="entry name" value="ATPase domain of HSP90 chaperone/DNA topoisomerase II/histidine kinase"/>
    <property type="match status" value="1"/>
</dbReference>
<reference evidence="17 18" key="1">
    <citation type="submission" date="2017-04" db="EMBL/GenBank/DDBJ databases">
        <title>Compelte genome sequence of WV33.</title>
        <authorList>
            <person name="Lee P.C."/>
        </authorList>
    </citation>
    <scope>NUCLEOTIDE SEQUENCE [LARGE SCALE GENOMIC DNA]</scope>
    <source>
        <strain evidence="17 18">WV33</strain>
    </source>
</reference>
<dbReference type="OrthoDB" id="9811889at2"/>
<dbReference type="InterPro" id="IPR003594">
    <property type="entry name" value="HATPase_dom"/>
</dbReference>
<dbReference type="CDD" id="cd16922">
    <property type="entry name" value="HATPase_EvgS-ArcB-TorS-like"/>
    <property type="match status" value="1"/>
</dbReference>
<comment type="subunit">
    <text evidence="9">At low DSF concentrations, interacts with RpfF.</text>
</comment>
<dbReference type="InterPro" id="IPR001789">
    <property type="entry name" value="Sig_transdc_resp-reg_receiver"/>
</dbReference>
<dbReference type="Proteomes" id="UP000244527">
    <property type="component" value="Chromosome"/>
</dbReference>
<evidence type="ECO:0000256" key="7">
    <source>
        <dbReference type="ARBA" id="ARBA00022840"/>
    </source>
</evidence>
<dbReference type="InterPro" id="IPR000014">
    <property type="entry name" value="PAS"/>
</dbReference>
<keyword evidence="18" id="KW-1185">Reference proteome</keyword>
<dbReference type="SUPFAM" id="SSF55781">
    <property type="entry name" value="GAF domain-like"/>
    <property type="match status" value="1"/>
</dbReference>
<dbReference type="Gene3D" id="3.30.450.20">
    <property type="entry name" value="PAS domain"/>
    <property type="match status" value="7"/>
</dbReference>
<evidence type="ECO:0000313" key="17">
    <source>
        <dbReference type="EMBL" id="AWG22165.1"/>
    </source>
</evidence>
<feature type="coiled-coil region" evidence="12">
    <location>
        <begin position="583"/>
        <end position="610"/>
    </location>
</feature>
<keyword evidence="8" id="KW-0902">Two-component regulatory system</keyword>